<evidence type="ECO:0000256" key="3">
    <source>
        <dbReference type="ARBA" id="ARBA00011738"/>
    </source>
</evidence>
<proteinExistence type="inferred from homology"/>
<evidence type="ECO:0000256" key="14">
    <source>
        <dbReference type="ARBA" id="ARBA00023303"/>
    </source>
</evidence>
<dbReference type="GO" id="GO:0005245">
    <property type="term" value="F:voltage-gated calcium channel activity"/>
    <property type="evidence" value="ECO:0007669"/>
    <property type="project" value="InterPro"/>
</dbReference>
<dbReference type="GO" id="GO:0034702">
    <property type="term" value="C:monoatomic ion channel complex"/>
    <property type="evidence" value="ECO:0007669"/>
    <property type="project" value="UniProtKB-KW"/>
</dbReference>
<gene>
    <name evidence="16" type="ORF">ZEAMMB73_Zm00001d011595</name>
</gene>
<keyword evidence="4" id="KW-0813">Transport</keyword>
<reference evidence="16" key="1">
    <citation type="submission" date="2015-12" db="EMBL/GenBank/DDBJ databases">
        <title>Update maize B73 reference genome by single molecule sequencing technologies.</title>
        <authorList>
            <consortium name="Maize Genome Sequencing Project"/>
            <person name="Ware D."/>
        </authorList>
    </citation>
    <scope>NUCLEOTIDE SEQUENCE</scope>
    <source>
        <tissue evidence="16">Seedling</tissue>
    </source>
</reference>
<dbReference type="InterPro" id="IPR011992">
    <property type="entry name" value="EF-hand-dom_pair"/>
</dbReference>
<dbReference type="InterPro" id="IPR044581">
    <property type="entry name" value="TPC1_plant"/>
</dbReference>
<evidence type="ECO:0000256" key="11">
    <source>
        <dbReference type="ARBA" id="ARBA00022989"/>
    </source>
</evidence>
<dbReference type="PROSITE" id="PS50222">
    <property type="entry name" value="EF_HAND_2"/>
    <property type="match status" value="2"/>
</dbReference>
<evidence type="ECO:0000256" key="10">
    <source>
        <dbReference type="ARBA" id="ARBA00022882"/>
    </source>
</evidence>
<protein>
    <submittedName>
        <fullName evidence="16">Two pore calcium channel protein 1</fullName>
    </submittedName>
</protein>
<dbReference type="Gene3D" id="1.10.287.70">
    <property type="match status" value="1"/>
</dbReference>
<dbReference type="PANTHER" id="PTHR46988:SF2">
    <property type="entry name" value="TWO PORE CALCIUM CHANNEL PROTEIN 1"/>
    <property type="match status" value="1"/>
</dbReference>
<keyword evidence="13" id="KW-0472">Membrane</keyword>
<dbReference type="Pfam" id="PF13499">
    <property type="entry name" value="EF-hand_7"/>
    <property type="match status" value="1"/>
</dbReference>
<accession>A0A1D6G1M8</accession>
<dbReference type="CDD" id="cd00051">
    <property type="entry name" value="EFh"/>
    <property type="match status" value="1"/>
</dbReference>
<evidence type="ECO:0000313" key="16">
    <source>
        <dbReference type="EMBL" id="AQK97332.1"/>
    </source>
</evidence>
<keyword evidence="6" id="KW-0107">Calcium channel</keyword>
<evidence type="ECO:0000256" key="6">
    <source>
        <dbReference type="ARBA" id="ARBA00022673"/>
    </source>
</evidence>
<keyword evidence="5" id="KW-0109">Calcium transport</keyword>
<dbReference type="SMART" id="SM00054">
    <property type="entry name" value="EFh"/>
    <property type="match status" value="2"/>
</dbReference>
<dbReference type="AlphaFoldDB" id="A0A1D6G1M8"/>
<comment type="subunit">
    <text evidence="3">Homodimer.</text>
</comment>
<dbReference type="Gene3D" id="1.20.120.350">
    <property type="entry name" value="Voltage-gated potassium channels. Chain C"/>
    <property type="match status" value="1"/>
</dbReference>
<dbReference type="Pfam" id="PF00520">
    <property type="entry name" value="Ion_trans"/>
    <property type="match status" value="1"/>
</dbReference>
<dbReference type="FunFam" id="1.20.120.350:FF:000055">
    <property type="entry name" value="Two pore calcium channel protein 1"/>
    <property type="match status" value="1"/>
</dbReference>
<keyword evidence="14" id="KW-0407">Ion channel</keyword>
<evidence type="ECO:0000256" key="7">
    <source>
        <dbReference type="ARBA" id="ARBA00022692"/>
    </source>
</evidence>
<dbReference type="GO" id="GO:0005509">
    <property type="term" value="F:calcium ion binding"/>
    <property type="evidence" value="ECO:0007669"/>
    <property type="project" value="InterPro"/>
</dbReference>
<dbReference type="ExpressionAtlas" id="A0A1D6G1M8">
    <property type="expression patterns" value="baseline and differential"/>
</dbReference>
<name>A0A1D6G1M8_MAIZE</name>
<dbReference type="FunFam" id="1.10.238.10:FF:000253">
    <property type="entry name" value="Two pore calcium channel protein 1"/>
    <property type="match status" value="1"/>
</dbReference>
<dbReference type="SUPFAM" id="SSF47473">
    <property type="entry name" value="EF-hand"/>
    <property type="match status" value="1"/>
</dbReference>
<feature type="domain" description="EF-hand" evidence="15">
    <location>
        <begin position="140"/>
        <end position="175"/>
    </location>
</feature>
<dbReference type="FunFam" id="1.10.287.70:FF:000129">
    <property type="entry name" value="Two pore calcium channel protein 1"/>
    <property type="match status" value="1"/>
</dbReference>
<evidence type="ECO:0000256" key="2">
    <source>
        <dbReference type="ARBA" id="ARBA00009286"/>
    </source>
</evidence>
<evidence type="ECO:0000256" key="13">
    <source>
        <dbReference type="ARBA" id="ARBA00023136"/>
    </source>
</evidence>
<keyword evidence="8" id="KW-0677">Repeat</keyword>
<organism evidence="16">
    <name type="scientific">Zea mays</name>
    <name type="common">Maize</name>
    <dbReference type="NCBI Taxonomy" id="4577"/>
    <lineage>
        <taxon>Eukaryota</taxon>
        <taxon>Viridiplantae</taxon>
        <taxon>Streptophyta</taxon>
        <taxon>Embryophyta</taxon>
        <taxon>Tracheophyta</taxon>
        <taxon>Spermatophyta</taxon>
        <taxon>Magnoliopsida</taxon>
        <taxon>Liliopsida</taxon>
        <taxon>Poales</taxon>
        <taxon>Poaceae</taxon>
        <taxon>PACMAD clade</taxon>
        <taxon>Panicoideae</taxon>
        <taxon>Andropogonodae</taxon>
        <taxon>Andropogoneae</taxon>
        <taxon>Tripsacinae</taxon>
        <taxon>Zea</taxon>
    </lineage>
</organism>
<dbReference type="Gene3D" id="1.10.238.10">
    <property type="entry name" value="EF-hand"/>
    <property type="match status" value="1"/>
</dbReference>
<evidence type="ECO:0000256" key="5">
    <source>
        <dbReference type="ARBA" id="ARBA00022568"/>
    </source>
</evidence>
<dbReference type="PANTHER" id="PTHR46988">
    <property type="entry name" value="TWO PORE CALCIUM CHANNEL PROTEIN 1"/>
    <property type="match status" value="1"/>
</dbReference>
<dbReference type="InterPro" id="IPR027359">
    <property type="entry name" value="Volt_channel_dom_sf"/>
</dbReference>
<keyword evidence="11" id="KW-1133">Transmembrane helix</keyword>
<dbReference type="GO" id="GO:0019722">
    <property type="term" value="P:calcium-mediated signaling"/>
    <property type="evidence" value="ECO:0007669"/>
    <property type="project" value="UniProtKB-ARBA"/>
</dbReference>
<dbReference type="SUPFAM" id="SSF81324">
    <property type="entry name" value="Voltage-gated potassium channels"/>
    <property type="match status" value="1"/>
</dbReference>
<evidence type="ECO:0000256" key="1">
    <source>
        <dbReference type="ARBA" id="ARBA00004141"/>
    </source>
</evidence>
<dbReference type="EMBL" id="CM000784">
    <property type="protein sequence ID" value="AQK97332.1"/>
    <property type="molecule type" value="Genomic_DNA"/>
</dbReference>
<evidence type="ECO:0000256" key="12">
    <source>
        <dbReference type="ARBA" id="ARBA00023065"/>
    </source>
</evidence>
<evidence type="ECO:0000256" key="8">
    <source>
        <dbReference type="ARBA" id="ARBA00022737"/>
    </source>
</evidence>
<dbReference type="InterPro" id="IPR002048">
    <property type="entry name" value="EF_hand_dom"/>
</dbReference>
<keyword evidence="7" id="KW-0812">Transmembrane</keyword>
<keyword evidence="12" id="KW-0406">Ion transport</keyword>
<evidence type="ECO:0000259" key="15">
    <source>
        <dbReference type="PROSITE" id="PS50222"/>
    </source>
</evidence>
<evidence type="ECO:0000256" key="9">
    <source>
        <dbReference type="ARBA" id="ARBA00022837"/>
    </source>
</evidence>
<evidence type="ECO:0000256" key="4">
    <source>
        <dbReference type="ARBA" id="ARBA00022448"/>
    </source>
</evidence>
<comment type="subcellular location">
    <subcellularLocation>
        <location evidence="1">Membrane</location>
        <topology evidence="1">Multi-pass membrane protein</topology>
    </subcellularLocation>
</comment>
<keyword evidence="10" id="KW-0851">Voltage-gated channel</keyword>
<keyword evidence="9" id="KW-0106">Calcium</keyword>
<sequence>MTQEKPLWCQKYAPHTCDQRDLYFLGQLPYLSKTESLIYEALTLVILVLDIFYPLSYEGLNLFWKNSMNKLKVLLLFILACDILVFMLSSGPFRVAPYIRVVFLIMTIRELRMCAVTLVGIVGTYLNVLLAKQLAQMDSIRKSILQKAFDLIDTNGQGYLNKEQCISLLDELNKYRSLPKTSREDFELIFSELDRSGDFKVTSEEFADLCNTIAIKFQKEPPPSYLEKYPSFYHSPQCERLKSFVRSRLFEYIVVFVLLVNLIAVVIETTLDIENSSSQKVWQEVEFVFGWIYVVEMALKIFSLGFGAYWMEGQNKFDFVITWTIFIGETLTFAFPSTLPFLSNGEWIRYLLLGRMLRLTRILLQIRRFRAFVATFFTLMSSLLPYLGTVFCILCVYCSIGLQFFGGIVYAGNLKLEETDLFGNDYLLFNFNDYPSGMVTLFNLLVMGNWQVWMESYAHLTGSSWSLVYFISFYLISVLLLLNLIYRLLFWELSEML</sequence>
<comment type="similarity">
    <text evidence="2">Belongs to the calcium channel alpha-1 subunit (TC 1.A.1.11) family. Two pore calcium channel subfamily.</text>
</comment>
<feature type="domain" description="EF-hand" evidence="15">
    <location>
        <begin position="181"/>
        <end position="216"/>
    </location>
</feature>
<dbReference type="InterPro" id="IPR005821">
    <property type="entry name" value="Ion_trans_dom"/>
</dbReference>